<dbReference type="RefSeq" id="WP_340526410.1">
    <property type="nucleotide sequence ID" value="NZ_FMSH01000267.1"/>
</dbReference>
<dbReference type="NCBIfam" id="TIGR03353">
    <property type="entry name" value="VI_chp_4"/>
    <property type="match status" value="1"/>
</dbReference>
<sequence length="442" mass="47938">MSERALPVDRVEWHEGMLLAPQHLQLLAGRLDSLVAWQTLAAAPFGWGVRRLEFDAGLLPAGVVRVLQLEAVMPDGTAVSYTRDDARQPPLELALEPFADALAGGMLALYLTLPVAAANRKDGQVRRFRSVAGAPVEDEVSEAPPADIPRLLPSLALDAGARPSPLHVSLCLGAVYKDNEIVRLGDRLPPLLEVARGSALWTAVASLVAQLRGKAAFVAKQTAIPSSRADDRLTQLELKDRLRSLVSALPLLEAVLRTPHLHPLALYLALASVLGSLSLLKPGGLPPVPDDYDHADPMAVFTPLLRALRETLAEVSEEYREHKFEFRHGAFDIVLQPDWIGERLVVGLRGQSERDLLAWMSGAVVGSQSVYPSLRTRRVLGAERRVVEHAEDLGVRSGSGYLLFEIEADPALVHASEAMVIGNPNEGASVQRPQEMLLFVKG</sequence>
<dbReference type="EMBL" id="FMSH01000267">
    <property type="protein sequence ID" value="SCU76718.1"/>
    <property type="molecule type" value="Genomic_DNA"/>
</dbReference>
<gene>
    <name evidence="1" type="ORF">CNECB9_3390003</name>
</gene>
<name>A0A1K0II71_CUPNE</name>
<protein>
    <recommendedName>
        <fullName evidence="2">Type VI secretion system baseplate subunit TssK</fullName>
    </recommendedName>
</protein>
<reference evidence="1" key="1">
    <citation type="submission" date="2016-09" db="EMBL/GenBank/DDBJ databases">
        <authorList>
            <person name="Capua I."/>
            <person name="De Benedictis P."/>
            <person name="Joannis T."/>
            <person name="Lombin L.H."/>
            <person name="Cattoli G."/>
        </authorList>
    </citation>
    <scope>NUCLEOTIDE SEQUENCE</scope>
    <source>
        <strain evidence="1">B9</strain>
    </source>
</reference>
<organism evidence="1">
    <name type="scientific">Cupriavidus necator</name>
    <name type="common">Alcaligenes eutrophus</name>
    <name type="synonym">Ralstonia eutropha</name>
    <dbReference type="NCBI Taxonomy" id="106590"/>
    <lineage>
        <taxon>Bacteria</taxon>
        <taxon>Pseudomonadati</taxon>
        <taxon>Pseudomonadota</taxon>
        <taxon>Betaproteobacteria</taxon>
        <taxon>Burkholderiales</taxon>
        <taxon>Burkholderiaceae</taxon>
        <taxon>Cupriavidus</taxon>
    </lineage>
</organism>
<dbReference type="PANTHER" id="PTHR35566:SF1">
    <property type="entry name" value="TYPE VI SECRETION SYSTEM BASEPLATE COMPONENT TSSK1"/>
    <property type="match status" value="1"/>
</dbReference>
<evidence type="ECO:0008006" key="2">
    <source>
        <dbReference type="Google" id="ProtNLM"/>
    </source>
</evidence>
<dbReference type="PANTHER" id="PTHR35566">
    <property type="entry name" value="BLR3599 PROTEIN"/>
    <property type="match status" value="1"/>
</dbReference>
<dbReference type="Pfam" id="PF05936">
    <property type="entry name" value="T6SS_VasE"/>
    <property type="match status" value="1"/>
</dbReference>
<evidence type="ECO:0000313" key="1">
    <source>
        <dbReference type="EMBL" id="SCU76718.1"/>
    </source>
</evidence>
<dbReference type="AlphaFoldDB" id="A0A1K0II71"/>
<proteinExistence type="predicted"/>
<accession>A0A1K0II71</accession>
<dbReference type="InterPro" id="IPR010263">
    <property type="entry name" value="T6SS_TssK"/>
</dbReference>